<protein>
    <submittedName>
        <fullName evidence="1">Uncharacterized protein</fullName>
    </submittedName>
</protein>
<organism evidence="1 2">
    <name type="scientific">Setaria viridis</name>
    <name type="common">Green bristlegrass</name>
    <name type="synonym">Setaria italica subsp. viridis</name>
    <dbReference type="NCBI Taxonomy" id="4556"/>
    <lineage>
        <taxon>Eukaryota</taxon>
        <taxon>Viridiplantae</taxon>
        <taxon>Streptophyta</taxon>
        <taxon>Embryophyta</taxon>
        <taxon>Tracheophyta</taxon>
        <taxon>Spermatophyta</taxon>
        <taxon>Magnoliopsida</taxon>
        <taxon>Liliopsida</taxon>
        <taxon>Poales</taxon>
        <taxon>Poaceae</taxon>
        <taxon>PACMAD clade</taxon>
        <taxon>Panicoideae</taxon>
        <taxon>Panicodae</taxon>
        <taxon>Paniceae</taxon>
        <taxon>Cenchrinae</taxon>
        <taxon>Setaria</taxon>
    </lineage>
</organism>
<reference evidence="1" key="1">
    <citation type="submission" date="2019-03" db="EMBL/GenBank/DDBJ databases">
        <title>WGS assembly of Setaria viridis.</title>
        <authorList>
            <person name="Huang P."/>
            <person name="Jenkins J."/>
            <person name="Grimwood J."/>
            <person name="Barry K."/>
            <person name="Healey A."/>
            <person name="Mamidi S."/>
            <person name="Sreedasyam A."/>
            <person name="Shu S."/>
            <person name="Feldman M."/>
            <person name="Wu J."/>
            <person name="Yu Y."/>
            <person name="Chen C."/>
            <person name="Johnson J."/>
            <person name="Rokhsar D."/>
            <person name="Baxter I."/>
            <person name="Schmutz J."/>
            <person name="Brutnell T."/>
            <person name="Kellogg E."/>
        </authorList>
    </citation>
    <scope>NUCLEOTIDE SEQUENCE [LARGE SCALE GENOMIC DNA]</scope>
</reference>
<name>A0A4U6VPS7_SETVI</name>
<evidence type="ECO:0000313" key="1">
    <source>
        <dbReference type="EMBL" id="TKW31768.1"/>
    </source>
</evidence>
<evidence type="ECO:0000313" key="2">
    <source>
        <dbReference type="Proteomes" id="UP000298652"/>
    </source>
</evidence>
<accession>A0A4U6VPS7</accession>
<keyword evidence="2" id="KW-1185">Reference proteome</keyword>
<dbReference type="Gramene" id="TKW31768">
    <property type="protein sequence ID" value="TKW31768"/>
    <property type="gene ID" value="SEVIR_2G127900v2"/>
</dbReference>
<proteinExistence type="predicted"/>
<sequence length="112" mass="12409">MQGHGHGHASLFLASVSECMQQEDEGAWCPLIGPGLFCHAPPVDIRPSRRKETNKSQLRPPADRLNLASASHLKRRTTNHTLFLALPFSAHAAYCSKLPCCCVQRWPHGEVQ</sequence>
<dbReference type="EMBL" id="CM016553">
    <property type="protein sequence ID" value="TKW31768.1"/>
    <property type="molecule type" value="Genomic_DNA"/>
</dbReference>
<gene>
    <name evidence="1" type="ORF">SEVIR_2G127900v2</name>
</gene>
<dbReference type="AlphaFoldDB" id="A0A4U6VPS7"/>
<dbReference type="Proteomes" id="UP000298652">
    <property type="component" value="Chromosome 2"/>
</dbReference>